<feature type="region of interest" description="Disordered" evidence="1">
    <location>
        <begin position="657"/>
        <end position="679"/>
    </location>
</feature>
<evidence type="ECO:0000256" key="1">
    <source>
        <dbReference type="SAM" id="MobiDB-lite"/>
    </source>
</evidence>
<feature type="compositionally biased region" description="Low complexity" evidence="1">
    <location>
        <begin position="712"/>
        <end position="723"/>
    </location>
</feature>
<sequence>MSVVAYEGGGGGKFPKRSSRWSPATPYNRPPAAARGLLRGRHAAAAESGGSGWLSKLLDPASRIIARSASRLLSSVSRKRLADPPAAPEGNYQSRQEVPEVPSINSSSEVQERHGHGGGNPKDNHDAGGAHQEINPDSGGISELEQLLKQKTFTRVELECLTELLRLRTIEPSTSQPAVNHENEEKANVSGQGIQNKVSTAEPSTSQPADIHDQKEKANVPEQEAVASFRLHGSVTTPFSLAIPVETASPAEIAKTYMGSRSSKVSLSTLSLRSQIFQEDAAPYARKSFNMAIAPRFVVRFSGIPDLTENGYTTPRPHGRSAIYRMSRSPYFKAHPMTNIRGGRPVDGYSGPSTSSQWTSTNILQSGSKLALKRGSSVLHSDVGSLGPMRRICQKSNLMSPSRNICSSLPGNLLPTPSSPLRKGASQGSTALNRESLHLDEPKYGSSEIQDAENGYNRIPSASVVPIPSQSSETGRKILQQLDKLVPSPKEKSSELKIVDRDETPSRLTQNMLHGWALKRMEDIDSSKFLKVQVSDNLDVPSSSHLKSLGSSTSQKQERAGENDPLKPAITGTQLTSEAVGVKKSAMYATDAKPGMRSADFAFSVTAAVPSQKKPSFQMSAPEDSLDLDNYNYYVKDTSGLASTGDDKYELISECKKDGSGNLEKSPGSSSKSMPNSTLMLDRGSEAKAFDRPGSEKHDAFLFRAASPFKNSSQTPSPPMSTTLLERSTPQKEDVAGPTFKFGFKEAQSSTFSSTMTAVSNPASQNFGVSNDATSTCSDGSNSDKEGNQNAGGVFKLFGNAASLGLSCSTSPALFAFGSSATPTLSNCSLSSALMISAASAMTFSDGLVTSVFSSSIVTSTSSVSPTISSAVTVCSTMPTFQFGSGASIGASISVTPSPNQPDSKVLEGKSVKASSFGISSSITLDSAVAFSRTGSNNSASATSSVFSSMGTSSSSVVQESPLFSSTGSGSMALSTSSVSTDNGFFATTASAHSSGEKLSFANNSTQTLPSFGATGSTCSLFGSATPATRSFATSSIFSFSTSGSSSSSASSVSFASTAPFATSFGSGSVFPFFTGAGSSSSSGSSYSFASTAADTFNSISRPSTSSIFCSTFGSTTSSPSTGFSFGLSAPSSASSFRFGTSSGPAFSYTSAGTTATTSPSPCGVQNPAVSFSSGAPGNDQMNVEDSMADDTNQASAPVVPTVGQQTNLTANPSFMFSSPAAPSGGPSVFQSGSQQNTSIPQNPSSFQAAGSLEFAAGGSFSLGSGGGDKSGRKYIRVRRDKHRKK</sequence>
<feature type="compositionally biased region" description="Low complexity" evidence="1">
    <location>
        <begin position="665"/>
        <end position="677"/>
    </location>
</feature>
<name>A0A8B8IZ26_PHODC</name>
<dbReference type="GO" id="GO:0005635">
    <property type="term" value="C:nuclear envelope"/>
    <property type="evidence" value="ECO:0007669"/>
    <property type="project" value="TreeGrafter"/>
</dbReference>
<evidence type="ECO:0000313" key="3">
    <source>
        <dbReference type="RefSeq" id="XP_026656224.2"/>
    </source>
</evidence>
<keyword evidence="2" id="KW-1185">Reference proteome</keyword>
<dbReference type="PANTHER" id="PTHR33416">
    <property type="entry name" value="NUCLEAR PORE COMPLEX PROTEIN NUP1"/>
    <property type="match status" value="1"/>
</dbReference>
<feature type="compositionally biased region" description="Basic residues" evidence="1">
    <location>
        <begin position="1273"/>
        <end position="1286"/>
    </location>
</feature>
<organism evidence="2 3">
    <name type="scientific">Phoenix dactylifera</name>
    <name type="common">Date palm</name>
    <dbReference type="NCBI Taxonomy" id="42345"/>
    <lineage>
        <taxon>Eukaryota</taxon>
        <taxon>Viridiplantae</taxon>
        <taxon>Streptophyta</taxon>
        <taxon>Embryophyta</taxon>
        <taxon>Tracheophyta</taxon>
        <taxon>Spermatophyta</taxon>
        <taxon>Magnoliopsida</taxon>
        <taxon>Liliopsida</taxon>
        <taxon>Arecaceae</taxon>
        <taxon>Coryphoideae</taxon>
        <taxon>Phoeniceae</taxon>
        <taxon>Phoenix</taxon>
    </lineage>
</organism>
<feature type="compositionally biased region" description="Low complexity" evidence="1">
    <location>
        <begin position="1213"/>
        <end position="1228"/>
    </location>
</feature>
<feature type="region of interest" description="Disordered" evidence="1">
    <location>
        <begin position="540"/>
        <end position="569"/>
    </location>
</feature>
<evidence type="ECO:0000313" key="2">
    <source>
        <dbReference type="Proteomes" id="UP000228380"/>
    </source>
</evidence>
<proteinExistence type="predicted"/>
<reference evidence="2" key="1">
    <citation type="journal article" date="2019" name="Nat. Commun.">
        <title>Genome-wide association mapping of date palm fruit traits.</title>
        <authorList>
            <person name="Hazzouri K.M."/>
            <person name="Gros-Balthazard M."/>
            <person name="Flowers J.M."/>
            <person name="Copetti D."/>
            <person name="Lemansour A."/>
            <person name="Lebrun M."/>
            <person name="Masmoudi K."/>
            <person name="Ferrand S."/>
            <person name="Dhar M.I."/>
            <person name="Fresquez Z.A."/>
            <person name="Rosas U."/>
            <person name="Zhang J."/>
            <person name="Talag J."/>
            <person name="Lee S."/>
            <person name="Kudrna D."/>
            <person name="Powell R.F."/>
            <person name="Leitch I.J."/>
            <person name="Krueger R.R."/>
            <person name="Wing R.A."/>
            <person name="Amiri K.M.A."/>
            <person name="Purugganan M.D."/>
        </authorList>
    </citation>
    <scope>NUCLEOTIDE SEQUENCE [LARGE SCALE GENOMIC DNA]</scope>
    <source>
        <strain evidence="2">cv. Khalas</strain>
    </source>
</reference>
<feature type="region of interest" description="Disordered" evidence="1">
    <location>
        <begin position="1210"/>
        <end position="1286"/>
    </location>
</feature>
<feature type="region of interest" description="Disordered" evidence="1">
    <location>
        <begin position="175"/>
        <end position="218"/>
    </location>
</feature>
<dbReference type="PANTHER" id="PTHR33416:SF20">
    <property type="entry name" value="NUCLEAR PORE COMPLEX PROTEIN NUP1"/>
    <property type="match status" value="1"/>
</dbReference>
<feature type="region of interest" description="Disordered" evidence="1">
    <location>
        <begin position="707"/>
        <end position="731"/>
    </location>
</feature>
<dbReference type="GeneID" id="103724243"/>
<feature type="region of interest" description="Disordered" evidence="1">
    <location>
        <begin position="410"/>
        <end position="448"/>
    </location>
</feature>
<feature type="compositionally biased region" description="Basic and acidic residues" evidence="1">
    <location>
        <begin position="556"/>
        <end position="565"/>
    </location>
</feature>
<gene>
    <name evidence="3" type="primary">LOC103724243</name>
</gene>
<dbReference type="Proteomes" id="UP000228380">
    <property type="component" value="Chromosome 11"/>
</dbReference>
<feature type="compositionally biased region" description="Polar residues" evidence="1">
    <location>
        <begin position="1229"/>
        <end position="1249"/>
    </location>
</feature>
<accession>A0A8B8IZ26</accession>
<dbReference type="GO" id="GO:0071763">
    <property type="term" value="P:nuclear membrane organization"/>
    <property type="evidence" value="ECO:0007669"/>
    <property type="project" value="TreeGrafter"/>
</dbReference>
<feature type="compositionally biased region" description="Polar residues" evidence="1">
    <location>
        <begin position="189"/>
        <end position="208"/>
    </location>
</feature>
<protein>
    <submittedName>
        <fullName evidence="3">Nuclear pore complex protein NUP1-like isoform X7</fullName>
    </submittedName>
</protein>
<feature type="region of interest" description="Disordered" evidence="1">
    <location>
        <begin position="75"/>
        <end position="139"/>
    </location>
</feature>
<feature type="compositionally biased region" description="Low complexity" evidence="1">
    <location>
        <begin position="542"/>
        <end position="554"/>
    </location>
</feature>
<feature type="region of interest" description="Disordered" evidence="1">
    <location>
        <begin position="1"/>
        <end position="52"/>
    </location>
</feature>
<dbReference type="RefSeq" id="XP_026656224.2">
    <property type="nucleotide sequence ID" value="XM_026800423.2"/>
</dbReference>
<reference evidence="3" key="2">
    <citation type="submission" date="2025-08" db="UniProtKB">
        <authorList>
            <consortium name="RefSeq"/>
        </authorList>
    </citation>
    <scope>IDENTIFICATION</scope>
    <source>
        <tissue evidence="3">Young leaves</tissue>
    </source>
</reference>